<evidence type="ECO:0000313" key="8">
    <source>
        <dbReference type="Proteomes" id="UP000237481"/>
    </source>
</evidence>
<dbReference type="InterPro" id="IPR002401">
    <property type="entry name" value="Cyt_P450_E_grp-I"/>
</dbReference>
<dbReference type="PRINTS" id="PR00385">
    <property type="entry name" value="P450"/>
</dbReference>
<dbReference type="Gene3D" id="1.10.630.10">
    <property type="entry name" value="Cytochrome P450"/>
    <property type="match status" value="1"/>
</dbReference>
<dbReference type="OrthoDB" id="1470350at2759"/>
<dbReference type="SUPFAM" id="SSF48264">
    <property type="entry name" value="Cytochrome P450"/>
    <property type="match status" value="1"/>
</dbReference>
<evidence type="ECO:0000256" key="2">
    <source>
        <dbReference type="ARBA" id="ARBA00022617"/>
    </source>
</evidence>
<dbReference type="GO" id="GO:0005506">
    <property type="term" value="F:iron ion binding"/>
    <property type="evidence" value="ECO:0007669"/>
    <property type="project" value="InterPro"/>
</dbReference>
<sequence length="454" mass="50719">MADFVLSLFVPGTIVRIGPNEVDVADVDAVKTIYTVREAFRKPVWYKHFSTLGEDNIFNASDIEFHRRHRRLLAAPIAESSLKAYSQQINERINLTIEKMREEMKTRGAADVFKWWFFMATDVIGELTFGESFRTLEHGQLANRQAQKNDYTHLLADIAVFGSIRASFPLLTSLAQIIPMPFLSEAIEATRKIKRYAGESLGRYKGLVDSDPARAQQTLFTNLFKAEADEKLSFEEIRNEAEVYIIGGSDTTSNSMTYLVWSVCRRPHVQAALVKELQTLPEGFDETHLKELPYLNQVINETLRLYSAAPSGLPRLVPPGGADIAGHRLDGGTVVCAQAYTLHRDPVSFPKPQEFDPSRWASPTKAMKDAFMPFGRGGRVGLENIADLGVVCIGMHLAQIELRLATARFYLAFPDAKVSGLEGMMDDDMTNVIHFLLVPKGKRCLVQAACVTAE</sequence>
<name>A0A2S4KNV4_9HYPO</name>
<dbReference type="CDD" id="cd11059">
    <property type="entry name" value="CYP_fungal"/>
    <property type="match status" value="1"/>
</dbReference>
<evidence type="ECO:0000256" key="1">
    <source>
        <dbReference type="ARBA" id="ARBA00010617"/>
    </source>
</evidence>
<dbReference type="Proteomes" id="UP000237481">
    <property type="component" value="Unassembled WGS sequence"/>
</dbReference>
<evidence type="ECO:0000256" key="3">
    <source>
        <dbReference type="ARBA" id="ARBA00022723"/>
    </source>
</evidence>
<comment type="caution">
    <text evidence="7">The sequence shown here is derived from an EMBL/GenBank/DDBJ whole genome shotgun (WGS) entry which is preliminary data.</text>
</comment>
<evidence type="ECO:0000313" key="7">
    <source>
        <dbReference type="EMBL" id="POR31859.1"/>
    </source>
</evidence>
<dbReference type="InterPro" id="IPR001128">
    <property type="entry name" value="Cyt_P450"/>
</dbReference>
<dbReference type="InterPro" id="IPR050121">
    <property type="entry name" value="Cytochrome_P450_monoxygenase"/>
</dbReference>
<protein>
    <submittedName>
        <fullName evidence="7">Cytochrome P450</fullName>
    </submittedName>
</protein>
<dbReference type="AlphaFoldDB" id="A0A2S4KNV4"/>
<evidence type="ECO:0000256" key="6">
    <source>
        <dbReference type="PIRSR" id="PIRSR602401-1"/>
    </source>
</evidence>
<keyword evidence="8" id="KW-1185">Reference proteome</keyword>
<keyword evidence="5 6" id="KW-0408">Iron</keyword>
<evidence type="ECO:0000256" key="4">
    <source>
        <dbReference type="ARBA" id="ARBA00023002"/>
    </source>
</evidence>
<dbReference type="InterPro" id="IPR036396">
    <property type="entry name" value="Cyt_P450_sf"/>
</dbReference>
<keyword evidence="2 6" id="KW-0349">Heme</keyword>
<dbReference type="GO" id="GO:0004497">
    <property type="term" value="F:monooxygenase activity"/>
    <property type="evidence" value="ECO:0007669"/>
    <property type="project" value="InterPro"/>
</dbReference>
<comment type="cofactor">
    <cofactor evidence="6">
        <name>heme</name>
        <dbReference type="ChEBI" id="CHEBI:30413"/>
    </cofactor>
</comment>
<reference evidence="7 8" key="1">
    <citation type="submission" date="2018-01" db="EMBL/GenBank/DDBJ databases">
        <title>Harnessing the power of phylogenomics to disentangle the directionality and signatures of interkingdom host jumping in the parasitic fungal genus Tolypocladium.</title>
        <authorList>
            <person name="Quandt C.A."/>
            <person name="Patterson W."/>
            <person name="Spatafora J.W."/>
        </authorList>
    </citation>
    <scope>NUCLEOTIDE SEQUENCE [LARGE SCALE GENOMIC DNA]</scope>
    <source>
        <strain evidence="7 8">NRBC 100945</strain>
    </source>
</reference>
<proteinExistence type="inferred from homology"/>
<dbReference type="EMBL" id="PKSG01000973">
    <property type="protein sequence ID" value="POR31859.1"/>
    <property type="molecule type" value="Genomic_DNA"/>
</dbReference>
<dbReference type="Pfam" id="PF00067">
    <property type="entry name" value="p450"/>
    <property type="match status" value="1"/>
</dbReference>
<dbReference type="GO" id="GO:0016705">
    <property type="term" value="F:oxidoreductase activity, acting on paired donors, with incorporation or reduction of molecular oxygen"/>
    <property type="evidence" value="ECO:0007669"/>
    <property type="project" value="InterPro"/>
</dbReference>
<dbReference type="PRINTS" id="PR00463">
    <property type="entry name" value="EP450I"/>
</dbReference>
<evidence type="ECO:0000256" key="5">
    <source>
        <dbReference type="ARBA" id="ARBA00023004"/>
    </source>
</evidence>
<gene>
    <name evidence="7" type="ORF">TPAR_07938</name>
</gene>
<dbReference type="STRING" id="94208.A0A2S4KNV4"/>
<comment type="similarity">
    <text evidence="1">Belongs to the cytochrome P450 family.</text>
</comment>
<dbReference type="GO" id="GO:0020037">
    <property type="term" value="F:heme binding"/>
    <property type="evidence" value="ECO:0007669"/>
    <property type="project" value="InterPro"/>
</dbReference>
<accession>A0A2S4KNV4</accession>
<organism evidence="7 8">
    <name type="scientific">Tolypocladium paradoxum</name>
    <dbReference type="NCBI Taxonomy" id="94208"/>
    <lineage>
        <taxon>Eukaryota</taxon>
        <taxon>Fungi</taxon>
        <taxon>Dikarya</taxon>
        <taxon>Ascomycota</taxon>
        <taxon>Pezizomycotina</taxon>
        <taxon>Sordariomycetes</taxon>
        <taxon>Hypocreomycetidae</taxon>
        <taxon>Hypocreales</taxon>
        <taxon>Ophiocordycipitaceae</taxon>
        <taxon>Tolypocladium</taxon>
    </lineage>
</organism>
<dbReference type="PANTHER" id="PTHR24305">
    <property type="entry name" value="CYTOCHROME P450"/>
    <property type="match status" value="1"/>
</dbReference>
<dbReference type="PANTHER" id="PTHR24305:SF96">
    <property type="entry name" value="CYTOCHROME P450 MONOOXYGENASE STCB-RELATED"/>
    <property type="match status" value="1"/>
</dbReference>
<keyword evidence="4" id="KW-0560">Oxidoreductase</keyword>
<keyword evidence="3 6" id="KW-0479">Metal-binding</keyword>
<feature type="binding site" description="axial binding residue" evidence="6">
    <location>
        <position position="392"/>
    </location>
    <ligand>
        <name>heme</name>
        <dbReference type="ChEBI" id="CHEBI:30413"/>
    </ligand>
    <ligandPart>
        <name>Fe</name>
        <dbReference type="ChEBI" id="CHEBI:18248"/>
    </ligandPart>
</feature>